<feature type="chain" id="PRO_5041975047" evidence="3">
    <location>
        <begin position="26"/>
        <end position="810"/>
    </location>
</feature>
<reference evidence="4 5" key="1">
    <citation type="submission" date="2022-03" db="EMBL/GenBank/DDBJ databases">
        <title>Metagenome-assembled genomes from swine fecal metagenomes.</title>
        <authorList>
            <person name="Holman D.B."/>
            <person name="Kommadath A."/>
        </authorList>
    </citation>
    <scope>NUCLEOTIDE SEQUENCE [LARGE SCALE GENOMIC DNA]</scope>
    <source>
        <strain evidence="4">SUG147</strain>
    </source>
</reference>
<evidence type="ECO:0000256" key="2">
    <source>
        <dbReference type="SAM" id="Phobius"/>
    </source>
</evidence>
<gene>
    <name evidence="4" type="ORF">MR241_09330</name>
</gene>
<evidence type="ECO:0000313" key="4">
    <source>
        <dbReference type="EMBL" id="MCI5756477.1"/>
    </source>
</evidence>
<feature type="signal peptide" evidence="3">
    <location>
        <begin position="1"/>
        <end position="25"/>
    </location>
</feature>
<organism evidence="4 5">
    <name type="scientific">Candidatus Colimorpha enterica</name>
    <dbReference type="NCBI Taxonomy" id="3083063"/>
    <lineage>
        <taxon>Bacteria</taxon>
        <taxon>Pseudomonadati</taxon>
        <taxon>Bacteroidota</taxon>
        <taxon>Bacteroidia</taxon>
        <taxon>Bacteroidales</taxon>
        <taxon>Candidatus Colimorpha</taxon>
    </lineage>
</organism>
<evidence type="ECO:0000256" key="3">
    <source>
        <dbReference type="SAM" id="SignalP"/>
    </source>
</evidence>
<feature type="transmembrane region" description="Helical" evidence="2">
    <location>
        <begin position="782"/>
        <end position="804"/>
    </location>
</feature>
<sequence>MLKKPIKAAAIAMTAAMMMNFISPAAEFLPELPLKTSAAEKFNVPKNGDGIREMTVKHVRQMATVEWKCEEDIDFSNSTDWTGGLVYRAGVQYRGVPYVSGRMDGDSDVYEFSAAIDEKGIYRGPTTWQTMLGSDCGGGPRLGFAWSGALYNVSAGNDFQYEPLEINFNKGLAPLGEYAWDKYDATKQRPNSETIMPATGDDKMYKCYTLLQEGDVVWSYFRLGDSSFGEHIRMVVTKPTVVYNDDGTINPGKSHIRFVEQRSFITNSSAGGMSTWSYSIYTFSQLFDDGYIPLTMTAYSKKTVEKPEFSTDGVNIGGKADVYTLLSGRVRCNYNIFELKATVTDKSGKTVTEATLYPYMIIADLSRMKFTTPLTKLPAGKYHYTLNAVIGYGEKTLIDTDIDFTPQEETVVYISDNGTGNGSSPENALGNAAGYENITTTSFKSSALYRAVEFLSATGGTIVVCGKVTITSGHYYGQSTLSDFTIPGVPVDGQTVKLTSVYGGVDYRKDGASVTFRRTLKMMPLLELKIDTEWDNIDLVYDYDYQVSKYNIIACGNRRTVMGEGVRTRVIYDGEEIEPSEATSGLFPTICGGYRYAVDPGNTDLTILGGSWSNVAAGPCGVDMPNFGMLEGNTKLTIGGKAVIYGDVLGGSNDTHGYVTGKIDINVTGGKIFGDIILAGNGGTYGGRSEAYLTVTGKPKMMGKVLAIGPDPVNEPAAKTVVDFSEALGKAILPTLTASDFTEYKERIAAQEEPDPDEPESDSPATTDTPGGKKDGNSSDTIIIAVSAAVVIIAAVIAVVVLTGKKKKST</sequence>
<proteinExistence type="predicted"/>
<evidence type="ECO:0000313" key="5">
    <source>
        <dbReference type="Proteomes" id="UP001139365"/>
    </source>
</evidence>
<protein>
    <submittedName>
        <fullName evidence="4">Uncharacterized protein</fullName>
    </submittedName>
</protein>
<dbReference type="Proteomes" id="UP001139365">
    <property type="component" value="Unassembled WGS sequence"/>
</dbReference>
<feature type="compositionally biased region" description="Acidic residues" evidence="1">
    <location>
        <begin position="752"/>
        <end position="761"/>
    </location>
</feature>
<keyword evidence="3" id="KW-0732">Signal</keyword>
<comment type="caution">
    <text evidence="4">The sequence shown here is derived from an EMBL/GenBank/DDBJ whole genome shotgun (WGS) entry which is preliminary data.</text>
</comment>
<dbReference type="AlphaFoldDB" id="A0AAE3FI84"/>
<keyword evidence="2" id="KW-0472">Membrane</keyword>
<keyword evidence="2" id="KW-0812">Transmembrane</keyword>
<accession>A0AAE3FI84</accession>
<name>A0AAE3FI84_9BACT</name>
<evidence type="ECO:0000256" key="1">
    <source>
        <dbReference type="SAM" id="MobiDB-lite"/>
    </source>
</evidence>
<dbReference type="EMBL" id="JALEMU010000154">
    <property type="protein sequence ID" value="MCI5756477.1"/>
    <property type="molecule type" value="Genomic_DNA"/>
</dbReference>
<keyword evidence="2" id="KW-1133">Transmembrane helix</keyword>
<feature type="region of interest" description="Disordered" evidence="1">
    <location>
        <begin position="750"/>
        <end position="778"/>
    </location>
</feature>